<dbReference type="RefSeq" id="WP_290109713.1">
    <property type="nucleotide sequence ID" value="NZ_JAUEPL010000002.1"/>
</dbReference>
<accession>A0ABT7Z087</accession>
<comment type="caution">
    <text evidence="1">The sequence shown here is derived from an EMBL/GenBank/DDBJ whole genome shotgun (WGS) entry which is preliminary data.</text>
</comment>
<dbReference type="EMBL" id="JAUEPL010000002">
    <property type="protein sequence ID" value="MDN3292908.1"/>
    <property type="molecule type" value="Genomic_DNA"/>
</dbReference>
<protein>
    <submittedName>
        <fullName evidence="1">Uncharacterized protein</fullName>
    </submittedName>
</protein>
<organism evidence="1 2">
    <name type="scientific">Streptomyces ficellus</name>
    <dbReference type="NCBI Taxonomy" id="1977088"/>
    <lineage>
        <taxon>Bacteria</taxon>
        <taxon>Bacillati</taxon>
        <taxon>Actinomycetota</taxon>
        <taxon>Actinomycetes</taxon>
        <taxon>Kitasatosporales</taxon>
        <taxon>Streptomycetaceae</taxon>
        <taxon>Streptomyces</taxon>
    </lineage>
</organism>
<evidence type="ECO:0000313" key="1">
    <source>
        <dbReference type="EMBL" id="MDN3292908.1"/>
    </source>
</evidence>
<keyword evidence="2" id="KW-1185">Reference proteome</keyword>
<proteinExistence type="predicted"/>
<gene>
    <name evidence="1" type="ORF">QWM81_02365</name>
</gene>
<sequence length="1236" mass="129125">MSGSAQKSGQPAPEGSAVPIDRLELTGAGSRNGQKIGATVSCELMKNRLPGSPIEPTRDSLAVQDTGGNPMLFTVGTDGKLRLLRVAPGTASGWSLTDLTSGFDTHGEVTAFDAVQDSHGRITVALAMTRQGANGTDLFLAARLSDSSADWSGFRAKTTHVQGFDPAFRAQNIRMGSTEDGGTGDDAEQPFVTVIGTTGEASADDKEAVKSYYQVSRPGSDAVPLKFPETVTNPHGVLDVTVGYVHHRRVFWYLYPLGDGQTLEATAVDNPALTYDFSPGYDGGDRPVPSSWRYTAISAVSRRQRGRPVSDLYAAHNEGIVVFPNGGSTWQSVTDQVTDAHQVTVAEDSTGVAVWALCEQEKLVYVHGVRGDHGITWAPPITFSDRALHIAPIRNRQRCANEVFLVEGGTAGSGPAVTHLWQDPGSTLWQRRPLLTGRNGMIQQADTFTSHVHFQDAAGNPLVRQTVEVRASEWTYLTVNGVLHALGPHEPVPLPTDALGNLTFLSLAADIAPPVLHLTSEAFSGTLNVWPNGRVRKGLAAVTSGQDLRNARTAENKPVLDDQVDAKSVDAVADALRQLVQAAGTHAGPDGDALFSSVDTGTQDGTAPTHVDAIEPRALPADFALCLTVTDGRVRMGHDQDVYAADFWDDPIATLGDALHDFGRLCEQGWDVLKQGFRVVVKSVGQALSCVIDIAGKVFRVVLQTAAAVFKALNSVLKLVGIDLTKIIAWLGHLFGWDDIWATHKVLSRMMTSAADALATCVREDIEGWRAAIRRELGAVRESLTKAGEAGEAGGIQPRQQPGGAGDGVLAGITNVAACGFSVYQSLFGGLFDGDSGGQDRVFGTFTKEVGPALIKLAEGVVTGAAAEAAVLTRFLGDPDAAVATARSTAIGVAVGLLDDLEKVAEALLDLVEDVLTAVKEQLGKPVELPFLSDFYEFVSGLLGDEEKCTLANGLSLLIALPMVEIYRIAGQEPPFSQAGSAILTEEGSVAKAYAYATGRVAEAHTLTDAAAAGGAPMPYASAVAAATTASTPGGTAQEPASSESGYDNFVFEYARWGGAVAAFASAIGGLISIGSWLGKENDPEYKPGMMLTYGALGCGLLKQAGTVPFPKPGQDAAVTTLRGVAWCTALGSLLVKQFGMTNPVKGGGKAACDVTTLACLLVANGLAGEKNAAVWAADVLSNIGGATEGIGLAMEQPEVSAVGLVSGKLGGGGITFARSLTIKVPEVLSAINVGG</sequence>
<reference evidence="1" key="1">
    <citation type="submission" date="2023-06" db="EMBL/GenBank/DDBJ databases">
        <title>WGS-Sequencing of Streptomyces ficellus isolate 21 collected from sand in Gara Djebilet Iron Mine in Algeria.</title>
        <authorList>
            <person name="Zegers G.P."/>
            <person name="Gomez A."/>
            <person name="Gueddou A."/>
            <person name="Zahara A.F."/>
            <person name="Worth M."/>
            <person name="Sevigny J.L."/>
            <person name="Tisa L."/>
        </authorList>
    </citation>
    <scope>NUCLEOTIDE SEQUENCE</scope>
    <source>
        <strain evidence="1">AS11</strain>
    </source>
</reference>
<dbReference type="Proteomes" id="UP001174050">
    <property type="component" value="Unassembled WGS sequence"/>
</dbReference>
<name>A0ABT7Z087_9ACTN</name>
<evidence type="ECO:0000313" key="2">
    <source>
        <dbReference type="Proteomes" id="UP001174050"/>
    </source>
</evidence>